<dbReference type="InterPro" id="IPR052734">
    <property type="entry name" value="Nod_factor_acetyltransferase"/>
</dbReference>
<dbReference type="PANTHER" id="PTHR37312:SF1">
    <property type="entry name" value="MEMBRANE-BOUND ACYLTRANSFERASE YKRP-RELATED"/>
    <property type="match status" value="1"/>
</dbReference>
<feature type="transmembrane region" description="Helical" evidence="2">
    <location>
        <begin position="302"/>
        <end position="323"/>
    </location>
</feature>
<organism evidence="4 5">
    <name type="scientific">Aeromicrobium piscarium</name>
    <dbReference type="NCBI Taxonomy" id="2590901"/>
    <lineage>
        <taxon>Bacteria</taxon>
        <taxon>Bacillati</taxon>
        <taxon>Actinomycetota</taxon>
        <taxon>Actinomycetes</taxon>
        <taxon>Propionibacteriales</taxon>
        <taxon>Nocardioidaceae</taxon>
        <taxon>Aeromicrobium</taxon>
    </lineage>
</organism>
<gene>
    <name evidence="4" type="ORF">FNM00_08385</name>
</gene>
<keyword evidence="2" id="KW-0812">Transmembrane</keyword>
<feature type="transmembrane region" description="Helical" evidence="2">
    <location>
        <begin position="21"/>
        <end position="39"/>
    </location>
</feature>
<dbReference type="PANTHER" id="PTHR37312">
    <property type="entry name" value="MEMBRANE-BOUND ACYLTRANSFERASE YKRP-RELATED"/>
    <property type="match status" value="1"/>
</dbReference>
<accession>A0A554SB97</accession>
<keyword evidence="5" id="KW-1185">Reference proteome</keyword>
<keyword evidence="2" id="KW-1133">Transmembrane helix</keyword>
<evidence type="ECO:0000256" key="1">
    <source>
        <dbReference type="SAM" id="MobiDB-lite"/>
    </source>
</evidence>
<keyword evidence="2" id="KW-0472">Membrane</keyword>
<dbReference type="Proteomes" id="UP000316988">
    <property type="component" value="Unassembled WGS sequence"/>
</dbReference>
<dbReference type="AlphaFoldDB" id="A0A554SB97"/>
<feature type="domain" description="Acyltransferase 3" evidence="3">
    <location>
        <begin position="19"/>
        <end position="323"/>
    </location>
</feature>
<feature type="transmembrane region" description="Helical" evidence="2">
    <location>
        <begin position="51"/>
        <end position="71"/>
    </location>
</feature>
<dbReference type="GO" id="GO:0016747">
    <property type="term" value="F:acyltransferase activity, transferring groups other than amino-acyl groups"/>
    <property type="evidence" value="ECO:0007669"/>
    <property type="project" value="InterPro"/>
</dbReference>
<dbReference type="RefSeq" id="WP_143912992.1">
    <property type="nucleotide sequence ID" value="NZ_VLNT01000005.1"/>
</dbReference>
<sequence length="380" mass="43337">MSPLSPLPHAERSGPRERIAYLDNARFWVMLVVVIGHFLTDLVVMDSARGLYTWIYLFHMPFFVLISGYTARHYVGDFRQVRRIVSTLIVPYLIVETALQLMTWHYDRDPERLMILSPQWVGWFLAALFVWRLTTPIWRALKYPITTSIIISLAAGMIEIPNTLALHKVLGFLPFYVIGLHFNRELFLRLTTLKYRVIGAALLLGSLVFCLAFASHLTVMSRWLLWRVRYDELGVSLVEGVLVRGLLIAAGLVLALSALALVPRAKSWTTDLGSRTLYAYLLHGFVIIWLDRQFGLWAAIEPYGAVAVLGCVGVGAVLAIVLMTKPVGTLFRPIFEPKLTWMFRDPSQDVHHPQSDVPVWKQPRDPRDEPPQPPLMRVIR</sequence>
<evidence type="ECO:0000256" key="2">
    <source>
        <dbReference type="SAM" id="Phobius"/>
    </source>
</evidence>
<comment type="caution">
    <text evidence="4">The sequence shown here is derived from an EMBL/GenBank/DDBJ whole genome shotgun (WGS) entry which is preliminary data.</text>
</comment>
<feature type="transmembrane region" description="Helical" evidence="2">
    <location>
        <begin position="272"/>
        <end position="290"/>
    </location>
</feature>
<proteinExistence type="predicted"/>
<feature type="transmembrane region" description="Helical" evidence="2">
    <location>
        <begin position="195"/>
        <end position="221"/>
    </location>
</feature>
<feature type="transmembrane region" description="Helical" evidence="2">
    <location>
        <begin position="113"/>
        <end position="133"/>
    </location>
</feature>
<evidence type="ECO:0000313" key="5">
    <source>
        <dbReference type="Proteomes" id="UP000316988"/>
    </source>
</evidence>
<feature type="region of interest" description="Disordered" evidence="1">
    <location>
        <begin position="350"/>
        <end position="380"/>
    </location>
</feature>
<evidence type="ECO:0000313" key="4">
    <source>
        <dbReference type="EMBL" id="TSD63621.1"/>
    </source>
</evidence>
<name>A0A554SB97_9ACTN</name>
<dbReference type="InterPro" id="IPR002656">
    <property type="entry name" value="Acyl_transf_3_dom"/>
</dbReference>
<feature type="transmembrane region" description="Helical" evidence="2">
    <location>
        <begin position="241"/>
        <end position="260"/>
    </location>
</feature>
<dbReference type="OrthoDB" id="6623990at2"/>
<feature type="transmembrane region" description="Helical" evidence="2">
    <location>
        <begin position="83"/>
        <end position="101"/>
    </location>
</feature>
<dbReference type="Pfam" id="PF01757">
    <property type="entry name" value="Acyl_transf_3"/>
    <property type="match status" value="1"/>
</dbReference>
<protein>
    <submittedName>
        <fullName evidence="4">Acyltransferase family protein</fullName>
    </submittedName>
</protein>
<feature type="transmembrane region" description="Helical" evidence="2">
    <location>
        <begin position="164"/>
        <end position="183"/>
    </location>
</feature>
<keyword evidence="4" id="KW-0808">Transferase</keyword>
<keyword evidence="4" id="KW-0012">Acyltransferase</keyword>
<evidence type="ECO:0000259" key="3">
    <source>
        <dbReference type="Pfam" id="PF01757"/>
    </source>
</evidence>
<reference evidence="4 5" key="1">
    <citation type="submission" date="2019-07" db="EMBL/GenBank/DDBJ databases">
        <authorList>
            <person name="Zhao L.H."/>
        </authorList>
    </citation>
    <scope>NUCLEOTIDE SEQUENCE [LARGE SCALE GENOMIC DNA]</scope>
    <source>
        <strain evidence="4 5">Co35</strain>
    </source>
</reference>
<dbReference type="EMBL" id="VLNT01000005">
    <property type="protein sequence ID" value="TSD63621.1"/>
    <property type="molecule type" value="Genomic_DNA"/>
</dbReference>